<evidence type="ECO:0000256" key="1">
    <source>
        <dbReference type="ARBA" id="ARBA00023015"/>
    </source>
</evidence>
<dbReference type="Pfam" id="PF13412">
    <property type="entry name" value="HTH_24"/>
    <property type="match status" value="1"/>
</dbReference>
<dbReference type="GO" id="GO:0006355">
    <property type="term" value="P:regulation of DNA-templated transcription"/>
    <property type="evidence" value="ECO:0007669"/>
    <property type="project" value="UniProtKB-ARBA"/>
</dbReference>
<keyword evidence="6" id="KW-1185">Reference proteome</keyword>
<dbReference type="Gene3D" id="1.10.10.10">
    <property type="entry name" value="Winged helix-like DNA-binding domain superfamily/Winged helix DNA-binding domain"/>
    <property type="match status" value="1"/>
</dbReference>
<dbReference type="SUPFAM" id="SSF46785">
    <property type="entry name" value="Winged helix' DNA-binding domain"/>
    <property type="match status" value="1"/>
</dbReference>
<dbReference type="InterPro" id="IPR019887">
    <property type="entry name" value="Tscrpt_reg_AsnC/Lrp_C"/>
</dbReference>
<evidence type="ECO:0000259" key="4">
    <source>
        <dbReference type="PROSITE" id="PS50956"/>
    </source>
</evidence>
<dbReference type="Pfam" id="PF01037">
    <property type="entry name" value="AsnC_trans_reg"/>
    <property type="match status" value="1"/>
</dbReference>
<feature type="domain" description="HTH asnC-type" evidence="4">
    <location>
        <begin position="4"/>
        <end position="65"/>
    </location>
</feature>
<dbReference type="GO" id="GO:0005829">
    <property type="term" value="C:cytosol"/>
    <property type="evidence" value="ECO:0007669"/>
    <property type="project" value="TreeGrafter"/>
</dbReference>
<keyword evidence="2" id="KW-0238">DNA-binding</keyword>
<sequence length="159" mass="18520">MAKLDRTDLLILKSLQKNSKFNITELCEEVNMSKTPVYERIKRLEEDGFIKQYVALVDHKKVGLPLVIFCNVSLNVHNAEHIERFTNEILKLDEVTECYSLGGVFDFLLKFVLEDLDAYNKFVFEKLTRIQDIVKMQSSIVLQEIKHTTQLNLKLPEKS</sequence>
<dbReference type="PANTHER" id="PTHR30154">
    <property type="entry name" value="LEUCINE-RESPONSIVE REGULATORY PROTEIN"/>
    <property type="match status" value="1"/>
</dbReference>
<keyword evidence="3" id="KW-0804">Transcription</keyword>
<dbReference type="SMART" id="SM00344">
    <property type="entry name" value="HTH_ASNC"/>
    <property type="match status" value="1"/>
</dbReference>
<protein>
    <submittedName>
        <fullName evidence="5">Lrp/AsnC family transcriptional regulator</fullName>
    </submittedName>
</protein>
<dbReference type="InterPro" id="IPR011991">
    <property type="entry name" value="ArsR-like_HTH"/>
</dbReference>
<dbReference type="InterPro" id="IPR036390">
    <property type="entry name" value="WH_DNA-bd_sf"/>
</dbReference>
<dbReference type="PROSITE" id="PS50956">
    <property type="entry name" value="HTH_ASNC_2"/>
    <property type="match status" value="1"/>
</dbReference>
<dbReference type="OrthoDB" id="9800326at2"/>
<dbReference type="AlphaFoldDB" id="A0A3S3XF59"/>
<evidence type="ECO:0000256" key="3">
    <source>
        <dbReference type="ARBA" id="ARBA00023163"/>
    </source>
</evidence>
<name>A0A3S3XF59_9SPHI</name>
<dbReference type="GO" id="GO:0043565">
    <property type="term" value="F:sequence-specific DNA binding"/>
    <property type="evidence" value="ECO:0007669"/>
    <property type="project" value="InterPro"/>
</dbReference>
<dbReference type="InterPro" id="IPR000485">
    <property type="entry name" value="AsnC-type_HTH_dom"/>
</dbReference>
<organism evidence="5 6">
    <name type="scientific">Mucilaginibacter gilvus</name>
    <dbReference type="NCBI Taxonomy" id="2305909"/>
    <lineage>
        <taxon>Bacteria</taxon>
        <taxon>Pseudomonadati</taxon>
        <taxon>Bacteroidota</taxon>
        <taxon>Sphingobacteriia</taxon>
        <taxon>Sphingobacteriales</taxon>
        <taxon>Sphingobacteriaceae</taxon>
        <taxon>Mucilaginibacter</taxon>
    </lineage>
</organism>
<dbReference type="CDD" id="cd00090">
    <property type="entry name" value="HTH_ARSR"/>
    <property type="match status" value="1"/>
</dbReference>
<keyword evidence="1" id="KW-0805">Transcription regulation</keyword>
<evidence type="ECO:0000313" key="6">
    <source>
        <dbReference type="Proteomes" id="UP000286701"/>
    </source>
</evidence>
<dbReference type="PANTHER" id="PTHR30154:SF34">
    <property type="entry name" value="TRANSCRIPTIONAL REGULATOR AZLB"/>
    <property type="match status" value="1"/>
</dbReference>
<dbReference type="InterPro" id="IPR036388">
    <property type="entry name" value="WH-like_DNA-bd_sf"/>
</dbReference>
<dbReference type="GO" id="GO:0043200">
    <property type="term" value="P:response to amino acid"/>
    <property type="evidence" value="ECO:0007669"/>
    <property type="project" value="TreeGrafter"/>
</dbReference>
<dbReference type="PRINTS" id="PR00033">
    <property type="entry name" value="HTHASNC"/>
</dbReference>
<dbReference type="RefSeq" id="WP_128531629.1">
    <property type="nucleotide sequence ID" value="NZ_SBIW01000001.1"/>
</dbReference>
<accession>A0A3S3XF59</accession>
<dbReference type="Proteomes" id="UP000286701">
    <property type="component" value="Unassembled WGS sequence"/>
</dbReference>
<dbReference type="InterPro" id="IPR019888">
    <property type="entry name" value="Tscrpt_reg_AsnC-like"/>
</dbReference>
<evidence type="ECO:0000256" key="2">
    <source>
        <dbReference type="ARBA" id="ARBA00023125"/>
    </source>
</evidence>
<proteinExistence type="predicted"/>
<comment type="caution">
    <text evidence="5">The sequence shown here is derived from an EMBL/GenBank/DDBJ whole genome shotgun (WGS) entry which is preliminary data.</text>
</comment>
<reference evidence="5 6" key="1">
    <citation type="submission" date="2019-01" db="EMBL/GenBank/DDBJ databases">
        <title>Mucilaginibacter antarcticum sp. nov., isolated from antarctic soil.</title>
        <authorList>
            <person name="Yan Y.-Q."/>
            <person name="Du Z.-J."/>
        </authorList>
    </citation>
    <scope>NUCLEOTIDE SEQUENCE [LARGE SCALE GENOMIC DNA]</scope>
    <source>
        <strain evidence="5 6">F01003</strain>
    </source>
</reference>
<dbReference type="Gene3D" id="3.30.70.920">
    <property type="match status" value="1"/>
</dbReference>
<evidence type="ECO:0000313" key="5">
    <source>
        <dbReference type="EMBL" id="RWY57122.1"/>
    </source>
</evidence>
<dbReference type="EMBL" id="SBIW01000001">
    <property type="protein sequence ID" value="RWY57122.1"/>
    <property type="molecule type" value="Genomic_DNA"/>
</dbReference>
<gene>
    <name evidence="5" type="ORF">EPL05_00890</name>
</gene>